<dbReference type="EMBL" id="AQQY01000012">
    <property type="protein sequence ID" value="KCV80997.1"/>
    <property type="molecule type" value="Genomic_DNA"/>
</dbReference>
<feature type="chain" id="PRO_5001566636" evidence="10">
    <location>
        <begin position="25"/>
        <end position="652"/>
    </location>
</feature>
<comment type="caution">
    <text evidence="11">The sequence shown here is derived from an EMBL/GenBank/DDBJ whole genome shotgun (WGS) entry which is preliminary data.</text>
</comment>
<feature type="signal peptide" evidence="10">
    <location>
        <begin position="1"/>
        <end position="24"/>
    </location>
</feature>
<dbReference type="Pfam" id="PF02653">
    <property type="entry name" value="BPD_transp_2"/>
    <property type="match status" value="1"/>
</dbReference>
<evidence type="ECO:0000256" key="6">
    <source>
        <dbReference type="ARBA" id="ARBA00022989"/>
    </source>
</evidence>
<dbReference type="eggNOG" id="COG0559">
    <property type="taxonomic scope" value="Bacteria"/>
</dbReference>
<evidence type="ECO:0000256" key="2">
    <source>
        <dbReference type="ARBA" id="ARBA00022448"/>
    </source>
</evidence>
<proteinExistence type="inferred from homology"/>
<keyword evidence="5" id="KW-0029">Amino-acid transport</keyword>
<protein>
    <submittedName>
        <fullName evidence="11">Branched-chain amino acid ABC transporter permease</fullName>
    </submittedName>
</protein>
<evidence type="ECO:0000256" key="1">
    <source>
        <dbReference type="ARBA" id="ARBA00004651"/>
    </source>
</evidence>
<dbReference type="PANTHER" id="PTHR11795">
    <property type="entry name" value="BRANCHED-CHAIN AMINO ACID TRANSPORT SYSTEM PERMEASE PROTEIN LIVH"/>
    <property type="match status" value="1"/>
</dbReference>
<dbReference type="PANTHER" id="PTHR11795:SF447">
    <property type="entry name" value="ABC TRANSPORTER PERMEASE PROTEIN"/>
    <property type="match status" value="1"/>
</dbReference>
<keyword evidence="7 9" id="KW-0472">Membrane</keyword>
<dbReference type="InterPro" id="IPR017779">
    <property type="entry name" value="ABC_UrtB_bac"/>
</dbReference>
<reference evidence="11 12" key="1">
    <citation type="submission" date="2013-04" db="EMBL/GenBank/DDBJ databases">
        <title>Shimia sp. 22II-S11-Z10 Genome Sequencing.</title>
        <authorList>
            <person name="Lai Q."/>
            <person name="Li G."/>
            <person name="Shao Z."/>
        </authorList>
    </citation>
    <scope>NUCLEOTIDE SEQUENCE [LARGE SCALE GENOMIC DNA]</scope>
    <source>
        <strain evidence="12">22II-S11-Z10</strain>
    </source>
</reference>
<dbReference type="OrthoDB" id="9807115at2"/>
<feature type="transmembrane region" description="Helical" evidence="9">
    <location>
        <begin position="548"/>
        <end position="568"/>
    </location>
</feature>
<keyword evidence="2" id="KW-0813">Transport</keyword>
<keyword evidence="10" id="KW-0732">Signal</keyword>
<keyword evidence="3" id="KW-1003">Cell membrane</keyword>
<name>A0A058ZIH7_9RHOB</name>
<feature type="transmembrane region" description="Helical" evidence="9">
    <location>
        <begin position="497"/>
        <end position="517"/>
    </location>
</feature>
<dbReference type="PATRIC" id="fig|1461693.3.peg.2903"/>
<dbReference type="RefSeq" id="WP_035252880.1">
    <property type="nucleotide sequence ID" value="NZ_AQQY01000012.1"/>
</dbReference>
<dbReference type="AlphaFoldDB" id="A0A058ZIH7"/>
<evidence type="ECO:0000256" key="4">
    <source>
        <dbReference type="ARBA" id="ARBA00022692"/>
    </source>
</evidence>
<evidence type="ECO:0000313" key="12">
    <source>
        <dbReference type="Proteomes" id="UP000024836"/>
    </source>
</evidence>
<feature type="transmembrane region" description="Helical" evidence="9">
    <location>
        <begin position="371"/>
        <end position="393"/>
    </location>
</feature>
<keyword evidence="4 9" id="KW-0812">Transmembrane</keyword>
<dbReference type="InterPro" id="IPR052157">
    <property type="entry name" value="BCAA_transport_permease"/>
</dbReference>
<dbReference type="GO" id="GO:0006865">
    <property type="term" value="P:amino acid transport"/>
    <property type="evidence" value="ECO:0007669"/>
    <property type="project" value="UniProtKB-KW"/>
</dbReference>
<evidence type="ECO:0000256" key="3">
    <source>
        <dbReference type="ARBA" id="ARBA00022475"/>
    </source>
</evidence>
<organism evidence="11 12">
    <name type="scientific">Actibacterium atlanticum</name>
    <dbReference type="NCBI Taxonomy" id="1461693"/>
    <lineage>
        <taxon>Bacteria</taxon>
        <taxon>Pseudomonadati</taxon>
        <taxon>Pseudomonadota</taxon>
        <taxon>Alphaproteobacteria</taxon>
        <taxon>Rhodobacterales</taxon>
        <taxon>Roseobacteraceae</taxon>
        <taxon>Actibacterium</taxon>
    </lineage>
</organism>
<feature type="transmembrane region" description="Helical" evidence="9">
    <location>
        <begin position="620"/>
        <end position="637"/>
    </location>
</feature>
<dbReference type="NCBIfam" id="TIGR03409">
    <property type="entry name" value="urea_trans_UrtB"/>
    <property type="match status" value="1"/>
</dbReference>
<feature type="transmembrane region" description="Helical" evidence="9">
    <location>
        <begin position="414"/>
        <end position="436"/>
    </location>
</feature>
<dbReference type="Proteomes" id="UP000024836">
    <property type="component" value="Unassembled WGS sequence"/>
</dbReference>
<dbReference type="GO" id="GO:0005886">
    <property type="term" value="C:plasma membrane"/>
    <property type="evidence" value="ECO:0007669"/>
    <property type="project" value="UniProtKB-SubCell"/>
</dbReference>
<evidence type="ECO:0000256" key="8">
    <source>
        <dbReference type="ARBA" id="ARBA00037998"/>
    </source>
</evidence>
<comment type="subcellular location">
    <subcellularLocation>
        <location evidence="1">Cell membrane</location>
        <topology evidence="1">Multi-pass membrane protein</topology>
    </subcellularLocation>
</comment>
<dbReference type="CDD" id="cd06582">
    <property type="entry name" value="TM_PBP1_LivH_like"/>
    <property type="match status" value="1"/>
</dbReference>
<evidence type="ECO:0000313" key="11">
    <source>
        <dbReference type="EMBL" id="KCV80997.1"/>
    </source>
</evidence>
<keyword evidence="12" id="KW-1185">Reference proteome</keyword>
<dbReference type="STRING" id="1461693.ATO10_14384"/>
<evidence type="ECO:0000256" key="7">
    <source>
        <dbReference type="ARBA" id="ARBA00023136"/>
    </source>
</evidence>
<comment type="similarity">
    <text evidence="8">Belongs to the binding-protein-dependent transport system permease family. LivHM subfamily.</text>
</comment>
<dbReference type="GO" id="GO:0022857">
    <property type="term" value="F:transmembrane transporter activity"/>
    <property type="evidence" value="ECO:0007669"/>
    <property type="project" value="InterPro"/>
</dbReference>
<sequence length="652" mass="69885">MTRTIFYGLGAALLWLMTATVSLAQSPIQDLLQTYEADLAKPSRKSIGTVIEGLIASGQPEIPELLTKWREKDVWQRKDDKLFFYGEKIDSKTYRLIDIATGEVVGELPKKELKQLKPNSGVRGVIATALVQFQLTDPDRATREAGLTAIERGPEASHLGALRASISPETDADLKARKVRLERLLTIPYDEDSATRVAAIESFSKDLGVDARAAINPLLTTTRKAAATLPENANIAAVLEPGDDLTRAEAYGLLVDAGLAPAQVPASAQKDALIANVENGQVAGVPVHQLDNDAARADAYAKLAAAGTVPPAVTETQIDEALAANVIFDVYAEPDNAVTDAAQEALKSIETRVFFNQMLDLGLDGLSLASIYFLAAIGLAITFGVMGVINMAHGEFIMMGAYTGYVVQQVIPDYTVSIIVAIPLAFAVTFAAGVAMERLVIRWLYNRPLETLLATFGISIALQQIAKNIFGTQARPLTSPGWLDGALVFNDVVSISYIRIAIFVLSLIFLCVLLFVLNKTRLGLETRAVTQNPRMAASMGINPDRVNMLTFGLGSGIAGIAGVAIGLYAKVTSELGADYIVQSFMTVVVGGVGNIWGTLLGATMIGFLQKGIEWLNPSNTLAAQTYMIIFIIIFIQFRPKGIIALKGRAAGD</sequence>
<evidence type="ECO:0000256" key="5">
    <source>
        <dbReference type="ARBA" id="ARBA00022970"/>
    </source>
</evidence>
<keyword evidence="6 9" id="KW-1133">Transmembrane helix</keyword>
<evidence type="ECO:0000256" key="9">
    <source>
        <dbReference type="SAM" id="Phobius"/>
    </source>
</evidence>
<feature type="transmembrane region" description="Helical" evidence="9">
    <location>
        <begin position="580"/>
        <end position="608"/>
    </location>
</feature>
<gene>
    <name evidence="11" type="ORF">ATO10_14384</name>
</gene>
<accession>A0A058ZIH7</accession>
<dbReference type="InterPro" id="IPR001851">
    <property type="entry name" value="ABC_transp_permease"/>
</dbReference>
<evidence type="ECO:0000256" key="10">
    <source>
        <dbReference type="SAM" id="SignalP"/>
    </source>
</evidence>